<evidence type="ECO:0000313" key="1">
    <source>
        <dbReference type="EMBL" id="TKY91507.1"/>
    </source>
</evidence>
<dbReference type="EMBL" id="QYBA01000183">
    <property type="protein sequence ID" value="TKY91507.1"/>
    <property type="molecule type" value="Genomic_DNA"/>
</dbReference>
<evidence type="ECO:0000313" key="2">
    <source>
        <dbReference type="Proteomes" id="UP000315423"/>
    </source>
</evidence>
<organism evidence="1 2">
    <name type="scientific">Candidatus Methanomarinus sp</name>
    <dbReference type="NCBI Taxonomy" id="3386244"/>
    <lineage>
        <taxon>Archaea</taxon>
        <taxon>Methanobacteriati</taxon>
        <taxon>Methanobacteriota</taxon>
        <taxon>Stenosarchaea group</taxon>
        <taxon>Methanomicrobia</taxon>
        <taxon>Methanosarcinales</taxon>
        <taxon>ANME-2 cluster</taxon>
        <taxon>Candidatus Methanocomedenaceae</taxon>
        <taxon>Candidatus Methanomarinus</taxon>
    </lineage>
</organism>
<comment type="caution">
    <text evidence="1">The sequence shown here is derived from an EMBL/GenBank/DDBJ whole genome shotgun (WGS) entry which is preliminary data.</text>
</comment>
<gene>
    <name evidence="1" type="ORF">C5S46_05440</name>
</gene>
<dbReference type="Proteomes" id="UP000315423">
    <property type="component" value="Unassembled WGS sequence"/>
</dbReference>
<sequence length="361" mass="39356">MAKASALLVGLKSVDPACYDGWDGTGGCWGCELDVDNIARILEPLGYQIQTLKTMEATRDAILSSLYRAAENRVKGDIFVFYYSGHGGQQPDPDGDEVDGKDETLVAYCRQIIDDDIHKALTKFKSGVYIIMLSDSCNSGTNYRLRMTVPVNEEAIFRPMGRKGQKAIDMKAQLIHLGGCRDGFGSAGYQEGGDFTMALCNAWGDGAFQGTLGDLHSTICELIKSGQKPQYNEYGPVSDDFRNQRTFVVPTITSNGDFVELKVVETAATAAQISLPGEKHTYKFTAVKACQYTIETEGRTDLMISLYGPDSQTKLIDRDDDSGSGLNAKIVADLTPATYYVQAQHYNSHSGTGSYSIKVSI</sequence>
<accession>A0AC61SAG1</accession>
<reference evidence="1" key="1">
    <citation type="submission" date="2018-09" db="EMBL/GenBank/DDBJ databases">
        <title>A genomic encyclopedia of anaerobic methanotrophic archaea.</title>
        <authorList>
            <person name="Skennerton C.T."/>
            <person name="Chadwick G.L."/>
            <person name="Laso-Perez R."/>
            <person name="Leu A.O."/>
            <person name="Speth D.R."/>
            <person name="Yu H."/>
            <person name="Morgan-Lang C."/>
            <person name="Hatzenpichler R."/>
            <person name="Goudeau D."/>
            <person name="Malmstrom R."/>
            <person name="Woyke T."/>
            <person name="Hallam S."/>
            <person name="Tyson G.W."/>
            <person name="Wegener G."/>
            <person name="Boetius A."/>
            <person name="Orphan V.J."/>
        </authorList>
    </citation>
    <scope>NUCLEOTIDE SEQUENCE</scope>
    <source>
        <strain evidence="1">CONS3730D10UFb2</strain>
    </source>
</reference>
<proteinExistence type="predicted"/>
<protein>
    <submittedName>
        <fullName evidence="1">Caspase family protein</fullName>
    </submittedName>
</protein>
<name>A0AC61SAG1_9EURY</name>